<dbReference type="GO" id="GO:0016791">
    <property type="term" value="F:phosphatase activity"/>
    <property type="evidence" value="ECO:0007669"/>
    <property type="project" value="TreeGrafter"/>
</dbReference>
<comment type="caution">
    <text evidence="3">The sequence shown here is derived from an EMBL/GenBank/DDBJ whole genome shotgun (WGS) entry which is preliminary data.</text>
</comment>
<dbReference type="EMBL" id="BMOY01000021">
    <property type="protein sequence ID" value="GGJ06849.1"/>
    <property type="molecule type" value="Genomic_DNA"/>
</dbReference>
<dbReference type="AlphaFoldDB" id="A0A917KBU7"/>
<reference evidence="3" key="1">
    <citation type="journal article" date="2014" name="Int. J. Syst. Evol. Microbiol.">
        <title>Complete genome sequence of Corynebacterium casei LMG S-19264T (=DSM 44701T), isolated from a smear-ripened cheese.</title>
        <authorList>
            <consortium name="US DOE Joint Genome Institute (JGI-PGF)"/>
            <person name="Walter F."/>
            <person name="Albersmeier A."/>
            <person name="Kalinowski J."/>
            <person name="Ruckert C."/>
        </authorList>
    </citation>
    <scope>NUCLEOTIDE SEQUENCE</scope>
    <source>
        <strain evidence="3">JCM 18487</strain>
    </source>
</reference>
<sequence length="245" mass="27515">METVLAVLTDVHGNYPALRAVLDEIDGLGMVERIVCLGDMIAIGPDTNEVLEALFSRDDVSMVSGNHEDAVLALCLGRPPQSHGEELEHHQWIADRMDKRFVPLLARLPRSMTLSFHGRVCHFVHYHLDAGQQFLPVDWAPSGEKLDELYQDHPAELVAFGHHHPVHLFRTERRLYFNPGALGCCDRPVARYGLVHITGQGMEVECREVPYDNRAFLRSYHEQQVPARAFILRVFHGGQGGEVGG</sequence>
<dbReference type="Gene3D" id="3.60.21.10">
    <property type="match status" value="1"/>
</dbReference>
<dbReference type="Pfam" id="PF12850">
    <property type="entry name" value="Metallophos_2"/>
    <property type="match status" value="1"/>
</dbReference>
<dbReference type="GO" id="GO:0005737">
    <property type="term" value="C:cytoplasm"/>
    <property type="evidence" value="ECO:0007669"/>
    <property type="project" value="TreeGrafter"/>
</dbReference>
<reference evidence="3" key="2">
    <citation type="submission" date="2020-09" db="EMBL/GenBank/DDBJ databases">
        <authorList>
            <person name="Sun Q."/>
            <person name="Ohkuma M."/>
        </authorList>
    </citation>
    <scope>NUCLEOTIDE SEQUENCE</scope>
    <source>
        <strain evidence="3">JCM 18487</strain>
    </source>
</reference>
<evidence type="ECO:0000256" key="1">
    <source>
        <dbReference type="ARBA" id="ARBA00008950"/>
    </source>
</evidence>
<organism evidence="3 4">
    <name type="scientific">Alicyclobacillus cellulosilyticus</name>
    <dbReference type="NCBI Taxonomy" id="1003997"/>
    <lineage>
        <taxon>Bacteria</taxon>
        <taxon>Bacillati</taxon>
        <taxon>Bacillota</taxon>
        <taxon>Bacilli</taxon>
        <taxon>Bacillales</taxon>
        <taxon>Alicyclobacillaceae</taxon>
        <taxon>Alicyclobacillus</taxon>
    </lineage>
</organism>
<dbReference type="PANTHER" id="PTHR42850:SF2">
    <property type="entry name" value="BLL5683 PROTEIN"/>
    <property type="match status" value="1"/>
</dbReference>
<accession>A0A917KBU7</accession>
<dbReference type="PIRSF" id="PIRSF000883">
    <property type="entry name" value="Pesterase_MJ0912"/>
    <property type="match status" value="1"/>
</dbReference>
<feature type="domain" description="Calcineurin-like phosphoesterase" evidence="2">
    <location>
        <begin position="5"/>
        <end position="197"/>
    </location>
</feature>
<protein>
    <submittedName>
        <fullName evidence="3">Phosphodiesterase</fullName>
    </submittedName>
</protein>
<dbReference type="InterPro" id="IPR024654">
    <property type="entry name" value="Calcineurin-like_PHP_lpxH"/>
</dbReference>
<evidence type="ECO:0000313" key="3">
    <source>
        <dbReference type="EMBL" id="GGJ06849.1"/>
    </source>
</evidence>
<dbReference type="SUPFAM" id="SSF56300">
    <property type="entry name" value="Metallo-dependent phosphatases"/>
    <property type="match status" value="1"/>
</dbReference>
<dbReference type="Proteomes" id="UP000637695">
    <property type="component" value="Unassembled WGS sequence"/>
</dbReference>
<name>A0A917KBU7_9BACL</name>
<evidence type="ECO:0000313" key="4">
    <source>
        <dbReference type="Proteomes" id="UP000637695"/>
    </source>
</evidence>
<dbReference type="InterPro" id="IPR011152">
    <property type="entry name" value="Pesterase_MJ0912"/>
</dbReference>
<proteinExistence type="inferred from homology"/>
<evidence type="ECO:0000259" key="2">
    <source>
        <dbReference type="Pfam" id="PF12850"/>
    </source>
</evidence>
<gene>
    <name evidence="3" type="ORF">GCM10010885_14970</name>
</gene>
<dbReference type="InterPro" id="IPR050126">
    <property type="entry name" value="Ap4A_hydrolase"/>
</dbReference>
<dbReference type="InterPro" id="IPR029052">
    <property type="entry name" value="Metallo-depent_PP-like"/>
</dbReference>
<keyword evidence="4" id="KW-1185">Reference proteome</keyword>
<comment type="similarity">
    <text evidence="1">Belongs to the metallophosphoesterase superfamily. YfcE family.</text>
</comment>
<dbReference type="PANTHER" id="PTHR42850">
    <property type="entry name" value="METALLOPHOSPHOESTERASE"/>
    <property type="match status" value="1"/>
</dbReference>